<comment type="similarity">
    <text evidence="1 10">Belongs to the precorrin methyltransferase family.</text>
</comment>
<dbReference type="NCBIfam" id="NF004790">
    <property type="entry name" value="PRK06136.1"/>
    <property type="match status" value="1"/>
</dbReference>
<dbReference type="SUPFAM" id="SSF69618">
    <property type="entry name" value="HemD-like"/>
    <property type="match status" value="1"/>
</dbReference>
<dbReference type="NCBIfam" id="TIGR01469">
    <property type="entry name" value="cobA_cysG_Cterm"/>
    <property type="match status" value="1"/>
</dbReference>
<dbReference type="InterPro" id="IPR003754">
    <property type="entry name" value="4pyrrol_synth_uPrphyn_synth"/>
</dbReference>
<evidence type="ECO:0000313" key="13">
    <source>
        <dbReference type="EMBL" id="MRG92893.1"/>
    </source>
</evidence>
<dbReference type="InterPro" id="IPR036108">
    <property type="entry name" value="4pyrrol_syn_uPrphyn_synt_sf"/>
</dbReference>
<dbReference type="OrthoDB" id="9815856at2"/>
<evidence type="ECO:0000256" key="8">
    <source>
        <dbReference type="ARBA" id="ARBA00025705"/>
    </source>
</evidence>
<dbReference type="UniPathway" id="UPA00262">
    <property type="reaction ID" value="UER00211"/>
</dbReference>
<comment type="caution">
    <text evidence="13">The sequence shown here is derived from an EMBL/GenBank/DDBJ whole genome shotgun (WGS) entry which is preliminary data.</text>
</comment>
<comment type="pathway">
    <text evidence="9">Cofactor biosynthesis; adenosylcobalamin biosynthesis; precorrin-2 from uroporphyrinogen III: step 1/1.</text>
</comment>
<keyword evidence="3" id="KW-0169">Cobalamin biosynthesis</keyword>
<evidence type="ECO:0000259" key="11">
    <source>
        <dbReference type="Pfam" id="PF00590"/>
    </source>
</evidence>
<dbReference type="PANTHER" id="PTHR45790">
    <property type="entry name" value="SIROHEME SYNTHASE-RELATED"/>
    <property type="match status" value="1"/>
</dbReference>
<dbReference type="InterPro" id="IPR000878">
    <property type="entry name" value="4pyrrol_Mease"/>
</dbReference>
<dbReference type="RefSeq" id="WP_153819707.1">
    <property type="nucleotide sequence ID" value="NZ_WJIE01000003.1"/>
</dbReference>
<dbReference type="PROSITE" id="PS00840">
    <property type="entry name" value="SUMT_2"/>
    <property type="match status" value="1"/>
</dbReference>
<keyword evidence="5 10" id="KW-0808">Transferase</keyword>
<dbReference type="GO" id="GO:0009236">
    <property type="term" value="P:cobalamin biosynthetic process"/>
    <property type="evidence" value="ECO:0007669"/>
    <property type="project" value="UniProtKB-KW"/>
</dbReference>
<dbReference type="Proteomes" id="UP000440224">
    <property type="component" value="Unassembled WGS sequence"/>
</dbReference>
<dbReference type="InterPro" id="IPR014776">
    <property type="entry name" value="4pyrrole_Mease_sub2"/>
</dbReference>
<protein>
    <recommendedName>
        <fullName evidence="2">uroporphyrinogen-III C-methyltransferase</fullName>
        <ecNumber evidence="2">2.1.1.107</ecNumber>
    </recommendedName>
</protein>
<dbReference type="EC" id="2.1.1.107" evidence="2"/>
<name>A0A6N7PLD8_9BACT</name>
<keyword evidence="4 10" id="KW-0489">Methyltransferase</keyword>
<evidence type="ECO:0000256" key="6">
    <source>
        <dbReference type="ARBA" id="ARBA00022691"/>
    </source>
</evidence>
<evidence type="ECO:0000256" key="4">
    <source>
        <dbReference type="ARBA" id="ARBA00022603"/>
    </source>
</evidence>
<dbReference type="InterPro" id="IPR035996">
    <property type="entry name" value="4pyrrol_Methylase_sf"/>
</dbReference>
<feature type="domain" description="Tetrapyrrole methylase" evidence="11">
    <location>
        <begin position="25"/>
        <end position="239"/>
    </location>
</feature>
<keyword evidence="7" id="KW-0627">Porphyrin biosynthesis</keyword>
<evidence type="ECO:0000259" key="12">
    <source>
        <dbReference type="Pfam" id="PF02602"/>
    </source>
</evidence>
<dbReference type="PANTHER" id="PTHR45790:SF3">
    <property type="entry name" value="S-ADENOSYL-L-METHIONINE-DEPENDENT UROPORPHYRINOGEN III METHYLTRANSFERASE, CHLOROPLASTIC"/>
    <property type="match status" value="1"/>
</dbReference>
<evidence type="ECO:0000256" key="1">
    <source>
        <dbReference type="ARBA" id="ARBA00005879"/>
    </source>
</evidence>
<keyword evidence="14" id="KW-1185">Reference proteome</keyword>
<dbReference type="CDD" id="cd06578">
    <property type="entry name" value="HemD"/>
    <property type="match status" value="1"/>
</dbReference>
<evidence type="ECO:0000313" key="14">
    <source>
        <dbReference type="Proteomes" id="UP000440224"/>
    </source>
</evidence>
<comment type="pathway">
    <text evidence="8">Porphyrin-containing compound metabolism; siroheme biosynthesis; precorrin-2 from uroporphyrinogen III: step 1/1.</text>
</comment>
<dbReference type="GO" id="GO:0019354">
    <property type="term" value="P:siroheme biosynthetic process"/>
    <property type="evidence" value="ECO:0007669"/>
    <property type="project" value="UniProtKB-UniPathway"/>
</dbReference>
<dbReference type="InterPro" id="IPR050161">
    <property type="entry name" value="Siro_Cobalamin_biosynth"/>
</dbReference>
<sequence>MKNRAEGDEGGELTRSAARAAATGTVYLVGGGPGDPGLLTERGAELLSSAEVVLHDELIHPALLSRVRPDAIVMSVGKRGSDRASKQAKQEAIEAELVRLGREGKSVVRLKGGDPYLFGRGSEEAEALARAGIPFEVVPGVCSPLGATAYAGFSLTHRDLASSVTLVSGTMRSGVGYDWSELASVKGTICVLMGMHNLEEVAAGLLGPARRAPETPAAVIQWGTRAEQRVVTGSLAEIAAIARAEGLGSPGIVLVGAVAARREALRWFDTRPLFGRHVAVLRPKGQAQSVAKLLRQRGAEPFVWPAIEIAPPPDPAAVSALARELGAWDVVAFTSENGVERLFSALAAEGLDARAFGRAKVAAIGTGTAAALLSRGIRADIVPTSDFRGEGLARAILEDAEIENRLSKKEIVRVVIPRALVAREVLPETLRAAGCEVRVVPVYETRKAGPSLVAELVTRLSERSIDVVLLSATSTVEGLVGALGARAGELLAGVTVASIGEITTESARARGIEVAVTAETSTMEGLVAAVERYFVQKQ</sequence>
<dbReference type="GO" id="GO:0032259">
    <property type="term" value="P:methylation"/>
    <property type="evidence" value="ECO:0007669"/>
    <property type="project" value="UniProtKB-KW"/>
</dbReference>
<evidence type="ECO:0000256" key="10">
    <source>
        <dbReference type="RuleBase" id="RU003960"/>
    </source>
</evidence>
<dbReference type="Gene3D" id="3.40.50.10090">
    <property type="match status" value="2"/>
</dbReference>
<dbReference type="InterPro" id="IPR003043">
    <property type="entry name" value="Uropor_MeTrfase_CS"/>
</dbReference>
<evidence type="ECO:0000256" key="2">
    <source>
        <dbReference type="ARBA" id="ARBA00012162"/>
    </source>
</evidence>
<evidence type="ECO:0000256" key="9">
    <source>
        <dbReference type="ARBA" id="ARBA00060548"/>
    </source>
</evidence>
<evidence type="ECO:0000256" key="7">
    <source>
        <dbReference type="ARBA" id="ARBA00023244"/>
    </source>
</evidence>
<evidence type="ECO:0000256" key="3">
    <source>
        <dbReference type="ARBA" id="ARBA00022573"/>
    </source>
</evidence>
<dbReference type="Gene3D" id="3.40.1010.10">
    <property type="entry name" value="Cobalt-precorrin-4 Transmethylase, Domain 1"/>
    <property type="match status" value="1"/>
</dbReference>
<keyword evidence="6" id="KW-0949">S-adenosyl-L-methionine</keyword>
<proteinExistence type="inferred from homology"/>
<dbReference type="Pfam" id="PF02602">
    <property type="entry name" value="HEM4"/>
    <property type="match status" value="1"/>
</dbReference>
<dbReference type="GO" id="GO:0004851">
    <property type="term" value="F:uroporphyrin-III C-methyltransferase activity"/>
    <property type="evidence" value="ECO:0007669"/>
    <property type="project" value="UniProtKB-EC"/>
</dbReference>
<dbReference type="InterPro" id="IPR006366">
    <property type="entry name" value="CobA/CysG_C"/>
</dbReference>
<dbReference type="GO" id="GO:0004852">
    <property type="term" value="F:uroporphyrinogen-III synthase activity"/>
    <property type="evidence" value="ECO:0007669"/>
    <property type="project" value="InterPro"/>
</dbReference>
<feature type="domain" description="Tetrapyrrole biosynthesis uroporphyrinogen III synthase" evidence="12">
    <location>
        <begin position="290"/>
        <end position="528"/>
    </location>
</feature>
<reference evidence="13 14" key="1">
    <citation type="submission" date="2019-10" db="EMBL/GenBank/DDBJ databases">
        <title>A soil myxobacterium in the family Polyangiaceae.</title>
        <authorList>
            <person name="Li Y."/>
            <person name="Wang J."/>
        </authorList>
    </citation>
    <scope>NUCLEOTIDE SEQUENCE [LARGE SCALE GENOMIC DNA]</scope>
    <source>
        <strain evidence="13 14">DSM 14734</strain>
    </source>
</reference>
<dbReference type="FunFam" id="3.40.1010.10:FF:000001">
    <property type="entry name" value="Siroheme synthase"/>
    <property type="match status" value="1"/>
</dbReference>
<accession>A0A6N7PLD8</accession>
<dbReference type="SUPFAM" id="SSF53790">
    <property type="entry name" value="Tetrapyrrole methylase"/>
    <property type="match status" value="1"/>
</dbReference>
<gene>
    <name evidence="13" type="primary">cobA</name>
    <name evidence="13" type="ORF">GF068_13270</name>
</gene>
<dbReference type="InterPro" id="IPR014777">
    <property type="entry name" value="4pyrrole_Mease_sub1"/>
</dbReference>
<dbReference type="Pfam" id="PF00590">
    <property type="entry name" value="TP_methylase"/>
    <property type="match status" value="1"/>
</dbReference>
<dbReference type="AlphaFoldDB" id="A0A6N7PLD8"/>
<organism evidence="13 14">
    <name type="scientific">Polyangium spumosum</name>
    <dbReference type="NCBI Taxonomy" id="889282"/>
    <lineage>
        <taxon>Bacteria</taxon>
        <taxon>Pseudomonadati</taxon>
        <taxon>Myxococcota</taxon>
        <taxon>Polyangia</taxon>
        <taxon>Polyangiales</taxon>
        <taxon>Polyangiaceae</taxon>
        <taxon>Polyangium</taxon>
    </lineage>
</organism>
<dbReference type="Gene3D" id="3.30.950.10">
    <property type="entry name" value="Methyltransferase, Cobalt-precorrin-4 Transmethylase, Domain 2"/>
    <property type="match status" value="1"/>
</dbReference>
<evidence type="ECO:0000256" key="5">
    <source>
        <dbReference type="ARBA" id="ARBA00022679"/>
    </source>
</evidence>
<dbReference type="FunFam" id="3.30.950.10:FF:000001">
    <property type="entry name" value="Siroheme synthase"/>
    <property type="match status" value="1"/>
</dbReference>
<dbReference type="CDD" id="cd11642">
    <property type="entry name" value="SUMT"/>
    <property type="match status" value="1"/>
</dbReference>
<dbReference type="EMBL" id="WJIE01000003">
    <property type="protein sequence ID" value="MRG92893.1"/>
    <property type="molecule type" value="Genomic_DNA"/>
</dbReference>